<evidence type="ECO:0000256" key="3">
    <source>
        <dbReference type="ARBA" id="ARBA00022676"/>
    </source>
</evidence>
<comment type="caution">
    <text evidence="8">The sequence shown here is derived from an EMBL/GenBank/DDBJ whole genome shotgun (WGS) entry which is preliminary data.</text>
</comment>
<dbReference type="OrthoDB" id="5835829at2759"/>
<dbReference type="InterPro" id="IPR035595">
    <property type="entry name" value="UDP_glycos_trans_CS"/>
</dbReference>
<dbReference type="EMBL" id="VCAZ01000046">
    <property type="protein sequence ID" value="TSM52359.1"/>
    <property type="molecule type" value="Genomic_DNA"/>
</dbReference>
<dbReference type="Gene3D" id="3.40.50.2000">
    <property type="entry name" value="Glycogen Phosphorylase B"/>
    <property type="match status" value="2"/>
</dbReference>
<protein>
    <submittedName>
        <fullName evidence="8">UDP-glucuronosyltransferase 2A2</fullName>
    </submittedName>
</protein>
<name>A0A556U4C2_BAGYA</name>
<keyword evidence="7" id="KW-0472">Membrane</keyword>
<dbReference type="Proteomes" id="UP000319801">
    <property type="component" value="Unassembled WGS sequence"/>
</dbReference>
<gene>
    <name evidence="8" type="ORF">Baya_8121</name>
</gene>
<keyword evidence="4 8" id="KW-0808">Transferase</keyword>
<keyword evidence="3" id="KW-0328">Glycosyltransferase</keyword>
<keyword evidence="9" id="KW-1185">Reference proteome</keyword>
<evidence type="ECO:0000256" key="1">
    <source>
        <dbReference type="ARBA" id="ARBA00004370"/>
    </source>
</evidence>
<dbReference type="PANTHER" id="PTHR48043">
    <property type="entry name" value="EG:EG0003.4 PROTEIN-RELATED"/>
    <property type="match status" value="1"/>
</dbReference>
<dbReference type="FunFam" id="3.40.50.2000:FF:000203">
    <property type="entry name" value="UDP-glucuronosyltransferase"/>
    <property type="match status" value="2"/>
</dbReference>
<evidence type="ECO:0000256" key="5">
    <source>
        <dbReference type="ARBA" id="ARBA00022692"/>
    </source>
</evidence>
<proteinExistence type="inferred from homology"/>
<evidence type="ECO:0000313" key="8">
    <source>
        <dbReference type="EMBL" id="TSM52359.1"/>
    </source>
</evidence>
<keyword evidence="5" id="KW-0812">Transmembrane</keyword>
<accession>A0A556U4C2</accession>
<dbReference type="GO" id="GO:0008194">
    <property type="term" value="F:UDP-glycosyltransferase activity"/>
    <property type="evidence" value="ECO:0007669"/>
    <property type="project" value="InterPro"/>
</dbReference>
<dbReference type="AlphaFoldDB" id="A0A556U4C2"/>
<dbReference type="SUPFAM" id="SSF53756">
    <property type="entry name" value="UDP-Glycosyltransferase/glycogen phosphorylase"/>
    <property type="match status" value="2"/>
</dbReference>
<dbReference type="PROSITE" id="PS00375">
    <property type="entry name" value="UDPGT"/>
    <property type="match status" value="2"/>
</dbReference>
<reference evidence="8 9" key="1">
    <citation type="journal article" date="2019" name="Genome Biol. Evol.">
        <title>Whole-Genome Sequencing of the Giant Devil Catfish, Bagarius yarrelli.</title>
        <authorList>
            <person name="Jiang W."/>
            <person name="Lv Y."/>
            <person name="Cheng L."/>
            <person name="Yang K."/>
            <person name="Chao B."/>
            <person name="Wang X."/>
            <person name="Li Y."/>
            <person name="Pan X."/>
            <person name="You X."/>
            <person name="Zhang Y."/>
            <person name="Yang J."/>
            <person name="Li J."/>
            <person name="Zhang X."/>
            <person name="Liu S."/>
            <person name="Sun C."/>
            <person name="Yang J."/>
            <person name="Shi Q."/>
        </authorList>
    </citation>
    <scope>NUCLEOTIDE SEQUENCE [LARGE SCALE GENOMIC DNA]</scope>
    <source>
        <strain evidence="8">JWS20170419001</strain>
        <tissue evidence="8">Muscle</tissue>
    </source>
</reference>
<dbReference type="CDD" id="cd03784">
    <property type="entry name" value="GT1_Gtf-like"/>
    <property type="match status" value="2"/>
</dbReference>
<dbReference type="FunFam" id="3.40.50.2000:FF:000001">
    <property type="entry name" value="UDP-glucuronosyltransferase"/>
    <property type="match status" value="2"/>
</dbReference>
<comment type="similarity">
    <text evidence="2">Belongs to the UDP-glycosyltransferase family.</text>
</comment>
<dbReference type="PANTHER" id="PTHR48043:SF52">
    <property type="entry name" value="UDP GLUCURONOSYLTRANSFERASE 5 FAMILY POLYPEPTIDE B1-RELATED"/>
    <property type="match status" value="1"/>
</dbReference>
<dbReference type="Pfam" id="PF00201">
    <property type="entry name" value="UDPGT"/>
    <property type="match status" value="2"/>
</dbReference>
<evidence type="ECO:0000256" key="4">
    <source>
        <dbReference type="ARBA" id="ARBA00022679"/>
    </source>
</evidence>
<evidence type="ECO:0000256" key="6">
    <source>
        <dbReference type="ARBA" id="ARBA00022989"/>
    </source>
</evidence>
<evidence type="ECO:0000256" key="2">
    <source>
        <dbReference type="ARBA" id="ARBA00009995"/>
    </source>
</evidence>
<comment type="subcellular location">
    <subcellularLocation>
        <location evidence="1">Membrane</location>
    </subcellularLocation>
</comment>
<dbReference type="InterPro" id="IPR050271">
    <property type="entry name" value="UDP-glycosyltransferase"/>
</dbReference>
<dbReference type="GO" id="GO:0016020">
    <property type="term" value="C:membrane"/>
    <property type="evidence" value="ECO:0007669"/>
    <property type="project" value="UniProtKB-SubCell"/>
</dbReference>
<keyword evidence="6" id="KW-1133">Transmembrane helix</keyword>
<evidence type="ECO:0000256" key="7">
    <source>
        <dbReference type="ARBA" id="ARBA00023136"/>
    </source>
</evidence>
<dbReference type="InterPro" id="IPR002213">
    <property type="entry name" value="UDP_glucos_trans"/>
</dbReference>
<sequence>MTAVEVMKNVSIIHEKICNMTAMIFENETLMKSLQQAKYDMVLADPAMGGGVLLAHKLGLPLVFNVRWTTYGEGHFAIAPSPLSYVPVPGAELTDKMTFVQRVTNVLSYFITNYQQSKHFGQCYNAFCLKYFGPDVDYYSLIQNADIWLMRNDFTFEFPRPTMPNVIYMGGFQCKPSNPLPDDLERFVQSSGDHGIILMSLGSLFGELKSEITNEIAAAFAQLPQKVIWRHTGPRPSTLGNNTLLVEWMPQNDLLGHPKTKVFVAHGGTNGIQEAIYHGVPILGLPIAFDQPDNLSRMREKGTAQVLDISQLDRSVFLEALKKVLYDPSYRENMQKLSRLHHDQPIKPLDHAVFWIEYVIRNGGAPHLRTQSFRMSWFAYHSVDVMLTLLGAVMISGWEVLEKFSEIHEKICNMTAMIFENETLMKSLQQAKYDMVLADPAMGGGVLLAHKLGLPLVFNVRWTTYGEGHFAIAPSPLSYVPVPGAELTDKMTFVQRVTNVLSYFITNYQQSKHFGQCYNAFCLKYFGPDVDYYSLIQNADIWLMRNDFTFEFPRPTMPNVIYMGGFQCKPSNPLPDDLERFVQSSGDHGIILMSLGSLFGELKSEITNEIAAAFAQLPQKVIWRHTGPRPSTLGNNTLLVEWMPQNDLLGHPKTKVFVAHGGTNGIQEAIYHGVPILGLPIAFDQPDNLSRMREKGTAQVLDISQLDRSVFFRGIKEAVYAGKVSRDFVRTGFGALLRSRVSQGVDGAGALRLRHAIAKRPASNVTRFRLRRGLRCH</sequence>
<organism evidence="8 9">
    <name type="scientific">Bagarius yarrelli</name>
    <name type="common">Goonch</name>
    <name type="synonym">Bagrus yarrelli</name>
    <dbReference type="NCBI Taxonomy" id="175774"/>
    <lineage>
        <taxon>Eukaryota</taxon>
        <taxon>Metazoa</taxon>
        <taxon>Chordata</taxon>
        <taxon>Craniata</taxon>
        <taxon>Vertebrata</taxon>
        <taxon>Euteleostomi</taxon>
        <taxon>Actinopterygii</taxon>
        <taxon>Neopterygii</taxon>
        <taxon>Teleostei</taxon>
        <taxon>Ostariophysi</taxon>
        <taxon>Siluriformes</taxon>
        <taxon>Sisoridae</taxon>
        <taxon>Sisorinae</taxon>
        <taxon>Bagarius</taxon>
    </lineage>
</organism>
<evidence type="ECO:0000313" key="9">
    <source>
        <dbReference type="Proteomes" id="UP000319801"/>
    </source>
</evidence>